<organism evidence="1">
    <name type="scientific">Salmonella sp. NCTC 3046</name>
    <dbReference type="NCBI Taxonomy" id="2583580"/>
    <lineage>
        <taxon>Bacteria</taxon>
        <taxon>Pseudomonadati</taxon>
        <taxon>Pseudomonadota</taxon>
        <taxon>Gammaproteobacteria</taxon>
        <taxon>Enterobacterales</taxon>
        <taxon>Enterobacteriaceae</taxon>
        <taxon>Salmonella</taxon>
    </lineage>
</organism>
<protein>
    <submittedName>
        <fullName evidence="1">Transketolase C-terminal section</fullName>
    </submittedName>
</protein>
<proteinExistence type="predicted"/>
<name>A0A509B8A0_9ENTR</name>
<sequence>MIKLAPAGLKDDIEMRKVYAGFVAGQIEAGSPIIALEADLMSSMAMDSVARD</sequence>
<dbReference type="AlphaFoldDB" id="A0A509B8A0"/>
<gene>
    <name evidence="1" type="ORF">NCTC3046_01423</name>
</gene>
<accession>A0A509B8A0</accession>
<dbReference type="EMBL" id="CABFNX010000001">
    <property type="protein sequence ID" value="VUC69125.1"/>
    <property type="molecule type" value="Genomic_DNA"/>
</dbReference>
<evidence type="ECO:0000313" key="1">
    <source>
        <dbReference type="EMBL" id="VUC69125.1"/>
    </source>
</evidence>
<reference evidence="1" key="1">
    <citation type="submission" date="2019-06" db="EMBL/GenBank/DDBJ databases">
        <authorList>
            <consortium name="Pathogen Informatics"/>
        </authorList>
    </citation>
    <scope>NUCLEOTIDE SEQUENCE</scope>
    <source>
        <strain evidence="1">NCTC3046</strain>
    </source>
</reference>